<dbReference type="InterPro" id="IPR006612">
    <property type="entry name" value="THAP_Znf"/>
</dbReference>
<keyword evidence="1 8" id="KW-0479">Metal-binding</keyword>
<dbReference type="PANTHER" id="PTHR24379">
    <property type="entry name" value="KRAB AND ZINC FINGER DOMAIN-CONTAINING"/>
    <property type="match status" value="1"/>
</dbReference>
<dbReference type="GO" id="GO:0000981">
    <property type="term" value="F:DNA-binding transcription factor activity, RNA polymerase II-specific"/>
    <property type="evidence" value="ECO:0007669"/>
    <property type="project" value="TreeGrafter"/>
</dbReference>
<evidence type="ECO:0000256" key="1">
    <source>
        <dbReference type="ARBA" id="ARBA00022723"/>
    </source>
</evidence>
<dbReference type="PROSITE" id="PS00028">
    <property type="entry name" value="ZINC_FINGER_C2H2_1"/>
    <property type="match status" value="4"/>
</dbReference>
<evidence type="ECO:0000256" key="3">
    <source>
        <dbReference type="ARBA" id="ARBA00022771"/>
    </source>
</evidence>
<dbReference type="STRING" id="7102.A0A2A4JY05"/>
<feature type="domain" description="C2H2-type" evidence="10">
    <location>
        <begin position="504"/>
        <end position="532"/>
    </location>
</feature>
<evidence type="ECO:0000256" key="6">
    <source>
        <dbReference type="PROSITE-ProRule" id="PRU00042"/>
    </source>
</evidence>
<reference evidence="13" key="1">
    <citation type="submission" date="2017-09" db="EMBL/GenBank/DDBJ databases">
        <title>Contemporary evolution of a Lepidopteran species, Heliothis virescens, in response to modern agricultural practices.</title>
        <authorList>
            <person name="Fritz M.L."/>
            <person name="Deyonke A.M."/>
            <person name="Papanicolaou A."/>
            <person name="Micinski S."/>
            <person name="Westbrook J."/>
            <person name="Gould F."/>
        </authorList>
    </citation>
    <scope>NUCLEOTIDE SEQUENCE [LARGE SCALE GENOMIC DNA]</scope>
    <source>
        <strain evidence="13">HvINT-</strain>
        <tissue evidence="13">Whole body</tissue>
    </source>
</reference>
<organism evidence="13">
    <name type="scientific">Heliothis virescens</name>
    <name type="common">Tobacco budworm moth</name>
    <dbReference type="NCBI Taxonomy" id="7102"/>
    <lineage>
        <taxon>Eukaryota</taxon>
        <taxon>Metazoa</taxon>
        <taxon>Ecdysozoa</taxon>
        <taxon>Arthropoda</taxon>
        <taxon>Hexapoda</taxon>
        <taxon>Insecta</taxon>
        <taxon>Pterygota</taxon>
        <taxon>Neoptera</taxon>
        <taxon>Endopterygota</taxon>
        <taxon>Lepidoptera</taxon>
        <taxon>Glossata</taxon>
        <taxon>Ditrysia</taxon>
        <taxon>Noctuoidea</taxon>
        <taxon>Noctuidae</taxon>
        <taxon>Heliothinae</taxon>
        <taxon>Heliothis</taxon>
    </lineage>
</organism>
<dbReference type="SMART" id="SM00980">
    <property type="entry name" value="THAP"/>
    <property type="match status" value="1"/>
</dbReference>
<accession>A0A2A4JY05</accession>
<dbReference type="GO" id="GO:0005634">
    <property type="term" value="C:nucleus"/>
    <property type="evidence" value="ECO:0007669"/>
    <property type="project" value="InterPro"/>
</dbReference>
<keyword evidence="3 6" id="KW-0863">Zinc-finger</keyword>
<evidence type="ECO:0000256" key="9">
    <source>
        <dbReference type="SAM" id="MobiDB-lite"/>
    </source>
</evidence>
<dbReference type="Pfam" id="PF00096">
    <property type="entry name" value="zf-C2H2"/>
    <property type="match status" value="3"/>
</dbReference>
<dbReference type="Gene3D" id="3.30.160.60">
    <property type="entry name" value="Classic Zinc Finger"/>
    <property type="match status" value="5"/>
</dbReference>
<keyword evidence="2" id="KW-0677">Repeat</keyword>
<dbReference type="FunFam" id="3.30.160.60:FF:000303">
    <property type="entry name" value="Zinc finger protein 41"/>
    <property type="match status" value="1"/>
</dbReference>
<evidence type="ECO:0000256" key="7">
    <source>
        <dbReference type="PROSITE-ProRule" id="PRU00309"/>
    </source>
</evidence>
<keyword evidence="4 8" id="KW-0862">Zinc</keyword>
<evidence type="ECO:0000256" key="2">
    <source>
        <dbReference type="ARBA" id="ARBA00022737"/>
    </source>
</evidence>
<sequence>MVTYCCVKDCGNNSNKTRKNSNSVISFHALPSNPELRAKWLRAVGRPNWTAPSYAKVCSVHFDLDQINYDGHRVRLKDDAVPLNLLPVNSNFEASNVEACRICLATDIKLYSLQSRYLATCMQALLGVSRKGLGIEGLPQYVCCLCTPGLVKCRKLIEQCSKSQEILLDIFNKHGQVNQRLIKEQNVSQNQPIENEQLFENNELITIKKQPKDSMDDEDMYFENEEDSNTYIYTQIVESKEFKKEENDFDEISDFVETEMTTTGEEDTVNTSFDEDFNLNRDVDKKNLSRIKNTLARKKIIKNYTCEPCDTDFDSNIAKRVHMLTSKQHRNKPHLSIKQSTSPSHICKRCGEEFSSFRDVMSHMKVQHPRQRRQHPWRGDKPYPLPCEICGETMTGRKKHWLHVLRQHPKHVNTYHAVITAVCDTCGKGFQNSTKLRVHQLRHRSPTLQCDSCPRLFYDKYMLARHARVHSADKPHVCRTCGRAFKQQSNLDRHYKVHTDIASYECTICKKAFKYSSSRNLHIRTVHQNLSHPRKKRSKSSNESDES</sequence>
<dbReference type="GO" id="GO:0000977">
    <property type="term" value="F:RNA polymerase II transcription regulatory region sequence-specific DNA binding"/>
    <property type="evidence" value="ECO:0007669"/>
    <property type="project" value="TreeGrafter"/>
</dbReference>
<evidence type="ECO:0000256" key="4">
    <source>
        <dbReference type="ARBA" id="ARBA00022833"/>
    </source>
</evidence>
<feature type="domain" description="C2H2-type" evidence="10">
    <location>
        <begin position="421"/>
        <end position="448"/>
    </location>
</feature>
<dbReference type="InterPro" id="IPR036236">
    <property type="entry name" value="Znf_C2H2_sf"/>
</dbReference>
<dbReference type="PANTHER" id="PTHR24379:SF127">
    <property type="entry name" value="BLOODY FINGERS-RELATED"/>
    <property type="match status" value="1"/>
</dbReference>
<evidence type="ECO:0000256" key="8">
    <source>
        <dbReference type="PROSITE-ProRule" id="PRU01263"/>
    </source>
</evidence>
<dbReference type="InterPro" id="IPR012934">
    <property type="entry name" value="Znf_AD"/>
</dbReference>
<feature type="binding site" evidence="8">
    <location>
        <position position="103"/>
    </location>
    <ligand>
        <name>Zn(2+)</name>
        <dbReference type="ChEBI" id="CHEBI:29105"/>
    </ligand>
</feature>
<evidence type="ECO:0000256" key="5">
    <source>
        <dbReference type="ARBA" id="ARBA00023125"/>
    </source>
</evidence>
<dbReference type="GO" id="GO:0008270">
    <property type="term" value="F:zinc ion binding"/>
    <property type="evidence" value="ECO:0007669"/>
    <property type="project" value="UniProtKB-UniRule"/>
</dbReference>
<dbReference type="SUPFAM" id="SSF57716">
    <property type="entry name" value="Glucocorticoid receptor-like (DNA-binding domain)"/>
    <property type="match status" value="1"/>
</dbReference>
<dbReference type="InterPro" id="IPR013087">
    <property type="entry name" value="Znf_C2H2_type"/>
</dbReference>
<feature type="domain" description="ZAD" evidence="12">
    <location>
        <begin position="98"/>
        <end position="170"/>
    </location>
</feature>
<evidence type="ECO:0000259" key="11">
    <source>
        <dbReference type="PROSITE" id="PS50950"/>
    </source>
</evidence>
<keyword evidence="5 7" id="KW-0238">DNA-binding</keyword>
<feature type="domain" description="C2H2-type" evidence="10">
    <location>
        <begin position="345"/>
        <end position="373"/>
    </location>
</feature>
<dbReference type="PROSITE" id="PS50157">
    <property type="entry name" value="ZINC_FINGER_C2H2_2"/>
    <property type="match status" value="5"/>
</dbReference>
<dbReference type="AlphaFoldDB" id="A0A2A4JY05"/>
<gene>
    <name evidence="13" type="ORF">B5V51_8434</name>
</gene>
<feature type="binding site" evidence="8">
    <location>
        <position position="100"/>
    </location>
    <ligand>
        <name>Zn(2+)</name>
        <dbReference type="ChEBI" id="CHEBI:29105"/>
    </ligand>
</feature>
<protein>
    <recommendedName>
        <fullName evidence="14">THAP-type domain-containing protein</fullName>
    </recommendedName>
</protein>
<evidence type="ECO:0008006" key="14">
    <source>
        <dbReference type="Google" id="ProtNLM"/>
    </source>
</evidence>
<dbReference type="PROSITE" id="PS51915">
    <property type="entry name" value="ZAD"/>
    <property type="match status" value="1"/>
</dbReference>
<feature type="binding site" evidence="8">
    <location>
        <position position="146"/>
    </location>
    <ligand>
        <name>Zn(2+)</name>
        <dbReference type="ChEBI" id="CHEBI:29105"/>
    </ligand>
</feature>
<dbReference type="EMBL" id="NWSH01000370">
    <property type="protein sequence ID" value="PCG76905.1"/>
    <property type="molecule type" value="Genomic_DNA"/>
</dbReference>
<dbReference type="Pfam" id="PF05485">
    <property type="entry name" value="THAP"/>
    <property type="match status" value="1"/>
</dbReference>
<evidence type="ECO:0000313" key="13">
    <source>
        <dbReference type="EMBL" id="PCG76905.1"/>
    </source>
</evidence>
<feature type="region of interest" description="Disordered" evidence="9">
    <location>
        <begin position="524"/>
        <end position="547"/>
    </location>
</feature>
<dbReference type="PROSITE" id="PS50950">
    <property type="entry name" value="ZF_THAP"/>
    <property type="match status" value="1"/>
</dbReference>
<dbReference type="SMART" id="SM00692">
    <property type="entry name" value="DM3"/>
    <property type="match status" value="1"/>
</dbReference>
<feature type="domain" description="C2H2-type" evidence="10">
    <location>
        <begin position="476"/>
        <end position="503"/>
    </location>
</feature>
<feature type="domain" description="THAP-type" evidence="11">
    <location>
        <begin position="1"/>
        <end position="85"/>
    </location>
</feature>
<feature type="domain" description="C2H2-type" evidence="10">
    <location>
        <begin position="448"/>
        <end position="475"/>
    </location>
</feature>
<dbReference type="SMART" id="SM00355">
    <property type="entry name" value="ZnF_C2H2"/>
    <property type="match status" value="7"/>
</dbReference>
<proteinExistence type="predicted"/>
<dbReference type="SUPFAM" id="SSF57667">
    <property type="entry name" value="beta-beta-alpha zinc fingers"/>
    <property type="match status" value="2"/>
</dbReference>
<feature type="binding site" evidence="8">
    <location>
        <position position="143"/>
    </location>
    <ligand>
        <name>Zn(2+)</name>
        <dbReference type="ChEBI" id="CHEBI:29105"/>
    </ligand>
</feature>
<name>A0A2A4JY05_HELVI</name>
<evidence type="ECO:0000259" key="10">
    <source>
        <dbReference type="PROSITE" id="PS50157"/>
    </source>
</evidence>
<comment type="caution">
    <text evidence="13">The sequence shown here is derived from an EMBL/GenBank/DDBJ whole genome shotgun (WGS) entry which is preliminary data.</text>
</comment>
<evidence type="ECO:0000259" key="12">
    <source>
        <dbReference type="PROSITE" id="PS51915"/>
    </source>
</evidence>